<evidence type="ECO:0000313" key="2">
    <source>
        <dbReference type="EMBL" id="JAD48832.1"/>
    </source>
</evidence>
<organism evidence="2">
    <name type="scientific">Arundo donax</name>
    <name type="common">Giant reed</name>
    <name type="synonym">Donax arundinaceus</name>
    <dbReference type="NCBI Taxonomy" id="35708"/>
    <lineage>
        <taxon>Eukaryota</taxon>
        <taxon>Viridiplantae</taxon>
        <taxon>Streptophyta</taxon>
        <taxon>Embryophyta</taxon>
        <taxon>Tracheophyta</taxon>
        <taxon>Spermatophyta</taxon>
        <taxon>Magnoliopsida</taxon>
        <taxon>Liliopsida</taxon>
        <taxon>Poales</taxon>
        <taxon>Poaceae</taxon>
        <taxon>PACMAD clade</taxon>
        <taxon>Arundinoideae</taxon>
        <taxon>Arundineae</taxon>
        <taxon>Arundo</taxon>
    </lineage>
</organism>
<protein>
    <submittedName>
        <fullName evidence="2">Uncharacterized protein</fullName>
    </submittedName>
</protein>
<dbReference type="AlphaFoldDB" id="A0A0A9AP06"/>
<accession>A0A0A9AP06</accession>
<reference evidence="2" key="2">
    <citation type="journal article" date="2015" name="Data Brief">
        <title>Shoot transcriptome of the giant reed, Arundo donax.</title>
        <authorList>
            <person name="Barrero R.A."/>
            <person name="Guerrero F.D."/>
            <person name="Moolhuijzen P."/>
            <person name="Goolsby J.A."/>
            <person name="Tidwell J."/>
            <person name="Bellgard S.E."/>
            <person name="Bellgard M.I."/>
        </authorList>
    </citation>
    <scope>NUCLEOTIDE SEQUENCE</scope>
    <source>
        <tissue evidence="2">Shoot tissue taken approximately 20 cm above the soil surface</tissue>
    </source>
</reference>
<keyword evidence="1" id="KW-1133">Transmembrane helix</keyword>
<proteinExistence type="predicted"/>
<name>A0A0A9AP06_ARUDO</name>
<sequence length="30" mass="3274">MLAFGVPFSMLAVCIAMLNLQTLLPKNYSS</sequence>
<evidence type="ECO:0000256" key="1">
    <source>
        <dbReference type="SAM" id="Phobius"/>
    </source>
</evidence>
<feature type="transmembrane region" description="Helical" evidence="1">
    <location>
        <begin position="6"/>
        <end position="24"/>
    </location>
</feature>
<keyword evidence="1" id="KW-0812">Transmembrane</keyword>
<dbReference type="EMBL" id="GBRH01249063">
    <property type="protein sequence ID" value="JAD48832.1"/>
    <property type="molecule type" value="Transcribed_RNA"/>
</dbReference>
<reference evidence="2" key="1">
    <citation type="submission" date="2014-09" db="EMBL/GenBank/DDBJ databases">
        <authorList>
            <person name="Magalhaes I.L.F."/>
            <person name="Oliveira U."/>
            <person name="Santos F.R."/>
            <person name="Vidigal T.H.D.A."/>
            <person name="Brescovit A.D."/>
            <person name="Santos A.J."/>
        </authorList>
    </citation>
    <scope>NUCLEOTIDE SEQUENCE</scope>
    <source>
        <tissue evidence="2">Shoot tissue taken approximately 20 cm above the soil surface</tissue>
    </source>
</reference>
<keyword evidence="1" id="KW-0472">Membrane</keyword>